<evidence type="ECO:0000256" key="5">
    <source>
        <dbReference type="ARBA" id="ARBA00022960"/>
    </source>
</evidence>
<accession>A0A6J6JZV2</accession>
<proteinExistence type="inferred from homology"/>
<keyword evidence="3" id="KW-0547">Nucleotide-binding</keyword>
<evidence type="ECO:0000313" key="10">
    <source>
        <dbReference type="EMBL" id="CAB4642536.1"/>
    </source>
</evidence>
<dbReference type="EMBL" id="CAEZVV010000037">
    <property type="protein sequence ID" value="CAB4642536.1"/>
    <property type="molecule type" value="Genomic_DNA"/>
</dbReference>
<keyword evidence="2" id="KW-0963">Cytoplasm</keyword>
<dbReference type="GO" id="GO:0005737">
    <property type="term" value="C:cytoplasm"/>
    <property type="evidence" value="ECO:0007669"/>
    <property type="project" value="UniProtKB-SubCell"/>
</dbReference>
<dbReference type="CDD" id="cd10225">
    <property type="entry name" value="ASKHA_NBD_MreB-like"/>
    <property type="match status" value="1"/>
</dbReference>
<keyword evidence="5" id="KW-0133">Cell shape</keyword>
<dbReference type="GO" id="GO:0005524">
    <property type="term" value="F:ATP binding"/>
    <property type="evidence" value="ECO:0007669"/>
    <property type="project" value="UniProtKB-KW"/>
</dbReference>
<protein>
    <submittedName>
        <fullName evidence="10">Unannotated protein</fullName>
    </submittedName>
</protein>
<name>A0A6J6JZV2_9ZZZZ</name>
<dbReference type="PANTHER" id="PTHR42749:SF1">
    <property type="entry name" value="CELL SHAPE-DETERMINING PROTEIN MREB"/>
    <property type="match status" value="1"/>
</dbReference>
<dbReference type="PRINTS" id="PR01652">
    <property type="entry name" value="SHAPEPROTEIN"/>
</dbReference>
<dbReference type="Gene3D" id="3.30.420.40">
    <property type="match status" value="2"/>
</dbReference>
<comment type="subcellular location">
    <subcellularLocation>
        <location evidence="1">Cytoplasm</location>
    </subcellularLocation>
</comment>
<evidence type="ECO:0000256" key="1">
    <source>
        <dbReference type="ARBA" id="ARBA00004496"/>
    </source>
</evidence>
<dbReference type="NCBIfam" id="TIGR00904">
    <property type="entry name" value="mreB"/>
    <property type="match status" value="1"/>
</dbReference>
<dbReference type="AlphaFoldDB" id="A0A6J6JZV2"/>
<dbReference type="InterPro" id="IPR004753">
    <property type="entry name" value="MreB"/>
</dbReference>
<evidence type="ECO:0000256" key="3">
    <source>
        <dbReference type="ARBA" id="ARBA00022741"/>
    </source>
</evidence>
<sequence>MAGNIFSSISSSISNSIASRDSLSNIVGRDMAVDLGTANTLVYVRGEGIVLNEPSVVAVNVKDGRPVAVGAEAKRMIGRTPAHIQAIRPLRDGVIADFDICEKMLRYFIQKVHTSKWSKPRMVICVPSGITPVEQRAVQEAAEFAGARRPAYIIEEPMAAAIGAGLPVQEPTGNMIVDIGGGTTEVAVISLGGVVASQSARVGGDALDTAIINYIKKEYSLALGERTAEEVKMALGSAWPLEVELHAEIRGRDLVTGLPKTIVTTTEEIREAIEEPVAAIVDAVKVTLDKTPPELSADIMEQGVVLAGGGALLHGISERLEHETGMPIVIAQNPLFAVAIGSGQSLEEFDALKGVLFSSTIN</sequence>
<evidence type="ECO:0000256" key="4">
    <source>
        <dbReference type="ARBA" id="ARBA00022840"/>
    </source>
</evidence>
<dbReference type="GO" id="GO:0008360">
    <property type="term" value="P:regulation of cell shape"/>
    <property type="evidence" value="ECO:0007669"/>
    <property type="project" value="UniProtKB-KW"/>
</dbReference>
<evidence type="ECO:0000256" key="2">
    <source>
        <dbReference type="ARBA" id="ARBA00022490"/>
    </source>
</evidence>
<evidence type="ECO:0000313" key="8">
    <source>
        <dbReference type="EMBL" id="CAB4566082.1"/>
    </source>
</evidence>
<dbReference type="InterPro" id="IPR043129">
    <property type="entry name" value="ATPase_NBD"/>
</dbReference>
<evidence type="ECO:0000313" key="11">
    <source>
        <dbReference type="EMBL" id="CAB4693762.1"/>
    </source>
</evidence>
<dbReference type="EMBL" id="CAEZXE010000204">
    <property type="protein sequence ID" value="CAB4693762.1"/>
    <property type="molecule type" value="Genomic_DNA"/>
</dbReference>
<dbReference type="InterPro" id="IPR056546">
    <property type="entry name" value="MreB_MamK-like"/>
</dbReference>
<dbReference type="EMBL" id="CAEZSU010000018">
    <property type="protein sequence ID" value="CAB4542312.1"/>
    <property type="molecule type" value="Genomic_DNA"/>
</dbReference>
<reference evidence="10" key="1">
    <citation type="submission" date="2020-05" db="EMBL/GenBank/DDBJ databases">
        <authorList>
            <person name="Chiriac C."/>
            <person name="Salcher M."/>
            <person name="Ghai R."/>
            <person name="Kavagutti S V."/>
        </authorList>
    </citation>
    <scope>NUCLEOTIDE SEQUENCE</scope>
</reference>
<keyword evidence="4" id="KW-0067">ATP-binding</keyword>
<dbReference type="NCBIfam" id="NF010539">
    <property type="entry name" value="PRK13927.1"/>
    <property type="match status" value="1"/>
</dbReference>
<dbReference type="EMBL" id="CAEZTR010000095">
    <property type="protein sequence ID" value="CAB4583976.1"/>
    <property type="molecule type" value="Genomic_DNA"/>
</dbReference>
<organism evidence="10">
    <name type="scientific">freshwater metagenome</name>
    <dbReference type="NCBI Taxonomy" id="449393"/>
    <lineage>
        <taxon>unclassified sequences</taxon>
        <taxon>metagenomes</taxon>
        <taxon>ecological metagenomes</taxon>
    </lineage>
</organism>
<gene>
    <name evidence="7" type="ORF">UFOPK1495_00273</name>
    <name evidence="8" type="ORF">UFOPK1603_00888</name>
    <name evidence="9" type="ORF">UFOPK1711_01390</name>
    <name evidence="10" type="ORF">UFOPK2143_00788</name>
    <name evidence="11" type="ORF">UFOPK2350_01715</name>
</gene>
<dbReference type="EMBL" id="CAEZTG010000070">
    <property type="protein sequence ID" value="CAB4566082.1"/>
    <property type="molecule type" value="Genomic_DNA"/>
</dbReference>
<evidence type="ECO:0000256" key="6">
    <source>
        <dbReference type="ARBA" id="ARBA00023458"/>
    </source>
</evidence>
<dbReference type="Pfam" id="PF06723">
    <property type="entry name" value="MreB_Mbl"/>
    <property type="match status" value="1"/>
</dbReference>
<comment type="similarity">
    <text evidence="6">Belongs to the FtsA/MreB family.</text>
</comment>
<dbReference type="HAMAP" id="MF_02207">
    <property type="entry name" value="MreB"/>
    <property type="match status" value="1"/>
</dbReference>
<dbReference type="SUPFAM" id="SSF53067">
    <property type="entry name" value="Actin-like ATPase domain"/>
    <property type="match status" value="2"/>
</dbReference>
<evidence type="ECO:0000313" key="7">
    <source>
        <dbReference type="EMBL" id="CAB4542312.1"/>
    </source>
</evidence>
<dbReference type="PANTHER" id="PTHR42749">
    <property type="entry name" value="CELL SHAPE-DETERMINING PROTEIN MREB"/>
    <property type="match status" value="1"/>
</dbReference>
<evidence type="ECO:0000313" key="9">
    <source>
        <dbReference type="EMBL" id="CAB4583976.1"/>
    </source>
</evidence>
<dbReference type="GO" id="GO:0000902">
    <property type="term" value="P:cell morphogenesis"/>
    <property type="evidence" value="ECO:0007669"/>
    <property type="project" value="InterPro"/>
</dbReference>